<protein>
    <submittedName>
        <fullName evidence="1">Uncharacterized protein</fullName>
    </submittedName>
</protein>
<dbReference type="Proteomes" id="UP000716291">
    <property type="component" value="Unassembled WGS sequence"/>
</dbReference>
<keyword evidence="2" id="KW-1185">Reference proteome</keyword>
<comment type="caution">
    <text evidence="1">The sequence shown here is derived from an EMBL/GenBank/DDBJ whole genome shotgun (WGS) entry which is preliminary data.</text>
</comment>
<gene>
    <name evidence="1" type="ORF">G6F64_015072</name>
</gene>
<evidence type="ECO:0000313" key="1">
    <source>
        <dbReference type="EMBL" id="KAG1274673.1"/>
    </source>
</evidence>
<reference evidence="1" key="1">
    <citation type="journal article" date="2020" name="Microb. Genom.">
        <title>Genetic diversity of clinical and environmental Mucorales isolates obtained from an investigation of mucormycosis cases among solid organ transplant recipients.</title>
        <authorList>
            <person name="Nguyen M.H."/>
            <person name="Kaul D."/>
            <person name="Muto C."/>
            <person name="Cheng S.J."/>
            <person name="Richter R.A."/>
            <person name="Bruno V.M."/>
            <person name="Liu G."/>
            <person name="Beyhan S."/>
            <person name="Sundermann A.J."/>
            <person name="Mounaud S."/>
            <person name="Pasculle A.W."/>
            <person name="Nierman W.C."/>
            <person name="Driscoll E."/>
            <person name="Cumbie R."/>
            <person name="Clancy C.J."/>
            <person name="Dupont C.L."/>
        </authorList>
    </citation>
    <scope>NUCLEOTIDE SEQUENCE</scope>
    <source>
        <strain evidence="1">GL11</strain>
    </source>
</reference>
<sequence>MKFRFWLASIETWQSSSAMSMCCPRPLLARSSSAARMPTVEYMPVIRSATATPAEAARIDQFWSSAVRNQAWGSLGTGSVIGRSLRTGRSFRLP</sequence>
<name>A0A9P6WS92_RHIOR</name>
<proteinExistence type="predicted"/>
<evidence type="ECO:0000313" key="2">
    <source>
        <dbReference type="Proteomes" id="UP000716291"/>
    </source>
</evidence>
<organism evidence="1 2">
    <name type="scientific">Rhizopus oryzae</name>
    <name type="common">Mucormycosis agent</name>
    <name type="synonym">Rhizopus arrhizus var. delemar</name>
    <dbReference type="NCBI Taxonomy" id="64495"/>
    <lineage>
        <taxon>Eukaryota</taxon>
        <taxon>Fungi</taxon>
        <taxon>Fungi incertae sedis</taxon>
        <taxon>Mucoromycota</taxon>
        <taxon>Mucoromycotina</taxon>
        <taxon>Mucoromycetes</taxon>
        <taxon>Mucorales</taxon>
        <taxon>Mucorineae</taxon>
        <taxon>Rhizopodaceae</taxon>
        <taxon>Rhizopus</taxon>
    </lineage>
</organism>
<dbReference type="AlphaFoldDB" id="A0A9P6WS92"/>
<accession>A0A9P6WS92</accession>
<dbReference type="EMBL" id="JAANQT010010985">
    <property type="protein sequence ID" value="KAG1274673.1"/>
    <property type="molecule type" value="Genomic_DNA"/>
</dbReference>